<evidence type="ECO:0000256" key="1">
    <source>
        <dbReference type="SAM" id="MobiDB-lite"/>
    </source>
</evidence>
<dbReference type="OrthoDB" id="4896980at2759"/>
<reference evidence="2 3" key="1">
    <citation type="submission" date="2016-07" db="EMBL/GenBank/DDBJ databases">
        <title>Multiple horizontal gene transfer events from other fungi enriched the ability of initially mycotrophic Trichoderma (Ascomycota) to feed on dead plant biomass.</title>
        <authorList>
            <consortium name="DOE Joint Genome Institute"/>
            <person name="Aerts A."/>
            <person name="Atanasova L."/>
            <person name="Chenthamara K."/>
            <person name="Zhang J."/>
            <person name="Grujic M."/>
            <person name="Henrissat B."/>
            <person name="Kuo A."/>
            <person name="Salamov A."/>
            <person name="Lipzen A."/>
            <person name="Labutti K."/>
            <person name="Barry K."/>
            <person name="Miao Y."/>
            <person name="Rahimi M.J."/>
            <person name="Shen Q."/>
            <person name="Grigoriev I.V."/>
            <person name="Kubicek C.P."/>
            <person name="Druzhinina I.S."/>
        </authorList>
    </citation>
    <scope>NUCLEOTIDE SEQUENCE [LARGE SCALE GENOMIC DNA]</scope>
    <source>
        <strain evidence="2 3">CBS 433.97</strain>
    </source>
</reference>
<evidence type="ECO:0000313" key="2">
    <source>
        <dbReference type="EMBL" id="PTB40773.1"/>
    </source>
</evidence>
<gene>
    <name evidence="2" type="ORF">M441DRAFT_58250</name>
</gene>
<evidence type="ECO:0000313" key="3">
    <source>
        <dbReference type="Proteomes" id="UP000240493"/>
    </source>
</evidence>
<feature type="compositionally biased region" description="Polar residues" evidence="1">
    <location>
        <begin position="119"/>
        <end position="131"/>
    </location>
</feature>
<protein>
    <submittedName>
        <fullName evidence="2">Uncharacterized protein</fullName>
    </submittedName>
</protein>
<keyword evidence="3" id="KW-1185">Reference proteome</keyword>
<feature type="compositionally biased region" description="Low complexity" evidence="1">
    <location>
        <begin position="57"/>
        <end position="76"/>
    </location>
</feature>
<dbReference type="EMBL" id="KZ679262">
    <property type="protein sequence ID" value="PTB40773.1"/>
    <property type="molecule type" value="Genomic_DNA"/>
</dbReference>
<accession>A0A2T3Z7H4</accession>
<feature type="compositionally biased region" description="Acidic residues" evidence="1">
    <location>
        <begin position="100"/>
        <end position="109"/>
    </location>
</feature>
<name>A0A2T3Z7H4_TRIA4</name>
<dbReference type="AlphaFoldDB" id="A0A2T3Z7H4"/>
<dbReference type="Proteomes" id="UP000240493">
    <property type="component" value="Unassembled WGS sequence"/>
</dbReference>
<feature type="compositionally biased region" description="Basic residues" evidence="1">
    <location>
        <begin position="82"/>
        <end position="93"/>
    </location>
</feature>
<feature type="compositionally biased region" description="Polar residues" evidence="1">
    <location>
        <begin position="43"/>
        <end position="56"/>
    </location>
</feature>
<proteinExistence type="predicted"/>
<feature type="region of interest" description="Disordered" evidence="1">
    <location>
        <begin position="29"/>
        <end position="150"/>
    </location>
</feature>
<sequence>MDTDPVSCNMASAFYEIMKESGLQRQLERGWGNNYAHDGAADSASSPTSDFGDTNQSNRSRSRQSSKVSSPSGSRRVAQRRDGKRLKSPKSKKSGGSEVKEEDEEETMEDIQAMPESGNPYSLNHDPQTAATGEDHRTSGYKLNREDYADREYLRELDSELDTLRKHLLQRANPPRSFP</sequence>
<feature type="compositionally biased region" description="Basic and acidic residues" evidence="1">
    <location>
        <begin position="133"/>
        <end position="150"/>
    </location>
</feature>
<organism evidence="2 3">
    <name type="scientific">Trichoderma asperellum (strain ATCC 204424 / CBS 433.97 / NBRC 101777)</name>
    <dbReference type="NCBI Taxonomy" id="1042311"/>
    <lineage>
        <taxon>Eukaryota</taxon>
        <taxon>Fungi</taxon>
        <taxon>Dikarya</taxon>
        <taxon>Ascomycota</taxon>
        <taxon>Pezizomycotina</taxon>
        <taxon>Sordariomycetes</taxon>
        <taxon>Hypocreomycetidae</taxon>
        <taxon>Hypocreales</taxon>
        <taxon>Hypocreaceae</taxon>
        <taxon>Trichoderma</taxon>
    </lineage>
</organism>